<feature type="compositionally biased region" description="Basic and acidic residues" evidence="1">
    <location>
        <begin position="99"/>
        <end position="108"/>
    </location>
</feature>
<feature type="region of interest" description="Disordered" evidence="1">
    <location>
        <begin position="99"/>
        <end position="123"/>
    </location>
</feature>
<proteinExistence type="predicted"/>
<evidence type="ECO:0000256" key="1">
    <source>
        <dbReference type="SAM" id="MobiDB-lite"/>
    </source>
</evidence>
<dbReference type="EMBL" id="CAXAMN010001622">
    <property type="protein sequence ID" value="CAK8995414.1"/>
    <property type="molecule type" value="Genomic_DNA"/>
</dbReference>
<evidence type="ECO:0000313" key="3">
    <source>
        <dbReference type="Proteomes" id="UP001642484"/>
    </source>
</evidence>
<keyword evidence="3" id="KW-1185">Reference proteome</keyword>
<organism evidence="2 3">
    <name type="scientific">Durusdinium trenchii</name>
    <dbReference type="NCBI Taxonomy" id="1381693"/>
    <lineage>
        <taxon>Eukaryota</taxon>
        <taxon>Sar</taxon>
        <taxon>Alveolata</taxon>
        <taxon>Dinophyceae</taxon>
        <taxon>Suessiales</taxon>
        <taxon>Symbiodiniaceae</taxon>
        <taxon>Durusdinium</taxon>
    </lineage>
</organism>
<feature type="compositionally biased region" description="Basic and acidic residues" evidence="1">
    <location>
        <begin position="11"/>
        <end position="30"/>
    </location>
</feature>
<name>A0ABP0HYW7_9DINO</name>
<comment type="caution">
    <text evidence="2">The sequence shown here is derived from an EMBL/GenBank/DDBJ whole genome shotgun (WGS) entry which is preliminary data.</text>
</comment>
<feature type="region of interest" description="Disordered" evidence="1">
    <location>
        <begin position="1"/>
        <end position="52"/>
    </location>
</feature>
<feature type="non-terminal residue" evidence="2">
    <location>
        <position position="1"/>
    </location>
</feature>
<accession>A0ABP0HYW7</accession>
<gene>
    <name evidence="2" type="ORF">CCMP2556_LOCUS4015</name>
</gene>
<evidence type="ECO:0000313" key="2">
    <source>
        <dbReference type="EMBL" id="CAK8995414.1"/>
    </source>
</evidence>
<protein>
    <submittedName>
        <fullName evidence="2">Uncharacterized protein</fullName>
    </submittedName>
</protein>
<reference evidence="2 3" key="1">
    <citation type="submission" date="2024-02" db="EMBL/GenBank/DDBJ databases">
        <authorList>
            <person name="Chen Y."/>
            <person name="Shah S."/>
            <person name="Dougan E. K."/>
            <person name="Thang M."/>
            <person name="Chan C."/>
        </authorList>
    </citation>
    <scope>NUCLEOTIDE SEQUENCE [LARGE SCALE GENOMIC DNA]</scope>
</reference>
<dbReference type="Proteomes" id="UP001642484">
    <property type="component" value="Unassembled WGS sequence"/>
</dbReference>
<sequence length="123" mass="14696">RPKQLPALVRPEVKPLSEKGLKEQLREASRKLRKRPWQPRDSRPRLEAANVKITSPREFNPVLVLNEPFPHPWDRGRVDAPRRRYPLWGLGRYAHAELQEKPPWKDPRPPQALGWPERMRRKR</sequence>